<feature type="region of interest" description="Disordered" evidence="5">
    <location>
        <begin position="333"/>
        <end position="353"/>
    </location>
</feature>
<evidence type="ECO:0000256" key="1">
    <source>
        <dbReference type="ARBA" id="ARBA00010617"/>
    </source>
</evidence>
<dbReference type="InterPro" id="IPR001128">
    <property type="entry name" value="Cyt_P450"/>
</dbReference>
<dbReference type="InterPro" id="IPR050121">
    <property type="entry name" value="Cytochrome_P450_monoxygenase"/>
</dbReference>
<dbReference type="PANTHER" id="PTHR24305">
    <property type="entry name" value="CYTOCHROME P450"/>
    <property type="match status" value="1"/>
</dbReference>
<evidence type="ECO:0000256" key="2">
    <source>
        <dbReference type="ARBA" id="ARBA00022617"/>
    </source>
</evidence>
<comment type="caution">
    <text evidence="7">The sequence shown here is derived from an EMBL/GenBank/DDBJ whole genome shotgun (WGS) entry which is preliminary data.</text>
</comment>
<dbReference type="InterPro" id="IPR036396">
    <property type="entry name" value="Cyt_P450_sf"/>
</dbReference>
<dbReference type="Pfam" id="PF00067">
    <property type="entry name" value="p450"/>
    <property type="match status" value="1"/>
</dbReference>
<gene>
    <name evidence="7" type="ORF">CCHLO57077_00014617</name>
</gene>
<evidence type="ECO:0000313" key="8">
    <source>
        <dbReference type="Proteomes" id="UP001160390"/>
    </source>
</evidence>
<keyword evidence="6" id="KW-1133">Transmembrane helix</keyword>
<evidence type="ECO:0000256" key="3">
    <source>
        <dbReference type="ARBA" id="ARBA00022723"/>
    </source>
</evidence>
<dbReference type="Proteomes" id="UP001160390">
    <property type="component" value="Unassembled WGS sequence"/>
</dbReference>
<evidence type="ECO:0000313" key="7">
    <source>
        <dbReference type="EMBL" id="CAI6097276.1"/>
    </source>
</evidence>
<reference evidence="7" key="1">
    <citation type="submission" date="2023-01" db="EMBL/GenBank/DDBJ databases">
        <authorList>
            <person name="Piombo E."/>
        </authorList>
    </citation>
    <scope>NUCLEOTIDE SEQUENCE</scope>
</reference>
<dbReference type="Gene3D" id="1.10.630.10">
    <property type="entry name" value="Cytochrome P450"/>
    <property type="match status" value="1"/>
</dbReference>
<keyword evidence="2" id="KW-0349">Heme</keyword>
<dbReference type="GO" id="GO:0020037">
    <property type="term" value="F:heme binding"/>
    <property type="evidence" value="ECO:0007669"/>
    <property type="project" value="InterPro"/>
</dbReference>
<dbReference type="PANTHER" id="PTHR24305:SF166">
    <property type="entry name" value="CYTOCHROME P450 12A4, MITOCHONDRIAL-RELATED"/>
    <property type="match status" value="1"/>
</dbReference>
<keyword evidence="6" id="KW-0812">Transmembrane</keyword>
<protein>
    <recommendedName>
        <fullName evidence="9">Cytochrome P450</fullName>
    </recommendedName>
</protein>
<dbReference type="EMBL" id="CABFNP030001288">
    <property type="protein sequence ID" value="CAI6097276.1"/>
    <property type="molecule type" value="Genomic_DNA"/>
</dbReference>
<accession>A0AA35Q7R5</accession>
<name>A0AA35Q7R5_9HYPO</name>
<evidence type="ECO:0000256" key="6">
    <source>
        <dbReference type="SAM" id="Phobius"/>
    </source>
</evidence>
<organism evidence="7 8">
    <name type="scientific">Clonostachys chloroleuca</name>
    <dbReference type="NCBI Taxonomy" id="1926264"/>
    <lineage>
        <taxon>Eukaryota</taxon>
        <taxon>Fungi</taxon>
        <taxon>Dikarya</taxon>
        <taxon>Ascomycota</taxon>
        <taxon>Pezizomycotina</taxon>
        <taxon>Sordariomycetes</taxon>
        <taxon>Hypocreomycetidae</taxon>
        <taxon>Hypocreales</taxon>
        <taxon>Bionectriaceae</taxon>
        <taxon>Clonostachys</taxon>
    </lineage>
</organism>
<evidence type="ECO:0000256" key="5">
    <source>
        <dbReference type="SAM" id="MobiDB-lite"/>
    </source>
</evidence>
<dbReference type="SUPFAM" id="SSF48264">
    <property type="entry name" value="Cytochrome P450"/>
    <property type="match status" value="1"/>
</dbReference>
<keyword evidence="8" id="KW-1185">Reference proteome</keyword>
<dbReference type="GO" id="GO:0016705">
    <property type="term" value="F:oxidoreductase activity, acting on paired donors, with incorporation or reduction of molecular oxygen"/>
    <property type="evidence" value="ECO:0007669"/>
    <property type="project" value="InterPro"/>
</dbReference>
<sequence length="430" mass="48861">MSQLSISSIAAIAAVVFLVYRFIISPLFLSPLSKIPSAHFTSHLCPLWIYWIRDRNIENRTMYDLHKLKGAILRTAPSQLSVNCYEGGLKTIYTGGFHETDFYHNRFIKYGVDPMFAMSGAAHSARKRMLSHVYAKSYILSNPTAATSGAALEVLEILASYSMDAFMTFQFGLKLGSNFLHNKEERKWYLHTFYVRRPYLFWMTELPKFTNFMKKTGFPLVPKWVDQATFDLEDWQMRICDNAEKLLSDGSEIDVKDVPLVYKHEGAAFIKQDGEKGPLNGQAYPRRLEIASDMYDHNAAAHETSGKTLCYLFYELSRRPDLQDKLREELRSLSPPLHYPSTPGDNGESLPDSKAVDQLPFLDAIAVPGGQPRVTPEPSCSLAGYDNIPPGVRVQSSGFAIHRDPNVFPEPNEWIPERWLNQTPEKLSEM</sequence>
<proteinExistence type="inferred from homology"/>
<dbReference type="GO" id="GO:0005506">
    <property type="term" value="F:iron ion binding"/>
    <property type="evidence" value="ECO:0007669"/>
    <property type="project" value="InterPro"/>
</dbReference>
<evidence type="ECO:0008006" key="9">
    <source>
        <dbReference type="Google" id="ProtNLM"/>
    </source>
</evidence>
<comment type="similarity">
    <text evidence="1">Belongs to the cytochrome P450 family.</text>
</comment>
<feature type="transmembrane region" description="Helical" evidence="6">
    <location>
        <begin position="6"/>
        <end position="29"/>
    </location>
</feature>
<keyword evidence="3" id="KW-0479">Metal-binding</keyword>
<keyword evidence="4" id="KW-0408">Iron</keyword>
<evidence type="ECO:0000256" key="4">
    <source>
        <dbReference type="ARBA" id="ARBA00023004"/>
    </source>
</evidence>
<keyword evidence="6" id="KW-0472">Membrane</keyword>
<dbReference type="AlphaFoldDB" id="A0AA35Q7R5"/>
<dbReference type="GO" id="GO:0004497">
    <property type="term" value="F:monooxygenase activity"/>
    <property type="evidence" value="ECO:0007669"/>
    <property type="project" value="InterPro"/>
</dbReference>